<dbReference type="RefSeq" id="WP_353567493.1">
    <property type="nucleotide sequence ID" value="NZ_BAABRI010000014.1"/>
</dbReference>
<name>A0ABP9UP99_9BACT</name>
<gene>
    <name evidence="2" type="ORF">Hsar01_02614</name>
</gene>
<evidence type="ECO:0000313" key="2">
    <source>
        <dbReference type="EMBL" id="GAA5483383.1"/>
    </source>
</evidence>
<keyword evidence="3" id="KW-1185">Reference proteome</keyword>
<proteinExistence type="predicted"/>
<evidence type="ECO:0000313" key="3">
    <source>
        <dbReference type="Proteomes" id="UP001476282"/>
    </source>
</evidence>
<sequence length="624" mass="69208">MRSYATTTLLILVTLVTVAIAGIYVRQGDLSRLFGQPATHIGQTLYDFDPRLVKHIYLASNGVGASCMHSEDKGWLVVEKWGTDRMDPRAAQKLMEFVLGARVEGGIPTDKLESSAINFADGKFALRFGDAADEPLAKFWIGHRTPWFGTEAESGDPIPTVFVAPRDRSRKDYVYACTDEVGIRDVLGDGFRHLRDHHPFLFRPNLIEHLRIKSTQGEMMLTQARPGFWSITKPLDLKADPGKVKTLLQGLYDLEAVRIYNRDEVTLPADNTQSHQQVALKLFTAEEEVVLDIYPPATEVSQTVMAVISDRPNTVFELPRVKSTDPGIKTSLTELPLTVNSLRDPTLTSIAPAGIRSIFISPATGEDIRITRPTPKDHFELLIDGGLEEPNEEALYALIKSVSEAKVAEFVSDTATDLAPYGLDQPFLILRFAGFDDSTIELRFGEGKDGGIHVMRGGTTTVVRIDPALLGVIPTHLWEWRNPHLWKISLPDVMGLARRVPGKPELQLLYDFASETWSAKQEGEDRSVGLNAGRANQLLKRLLELKVANWLPPGQADPIQLAADPGLVIELLVQEHKDDGQLLGIRRVQLIVKGNVGATNTRPEAFLLDPNLIEQLKIDLFAFD</sequence>
<accession>A0ABP9UP99</accession>
<protein>
    <recommendedName>
        <fullName evidence="1">DUF4340 domain-containing protein</fullName>
    </recommendedName>
</protein>
<reference evidence="2 3" key="1">
    <citation type="submission" date="2024-02" db="EMBL/GenBank/DDBJ databases">
        <title>Haloferula sargassicola NBRC 104335.</title>
        <authorList>
            <person name="Ichikawa N."/>
            <person name="Katano-Makiyama Y."/>
            <person name="Hidaka K."/>
        </authorList>
    </citation>
    <scope>NUCLEOTIDE SEQUENCE [LARGE SCALE GENOMIC DNA]</scope>
    <source>
        <strain evidence="2 3">NBRC 104335</strain>
    </source>
</reference>
<comment type="caution">
    <text evidence="2">The sequence shown here is derived from an EMBL/GenBank/DDBJ whole genome shotgun (WGS) entry which is preliminary data.</text>
</comment>
<dbReference type="Proteomes" id="UP001476282">
    <property type="component" value="Unassembled WGS sequence"/>
</dbReference>
<feature type="domain" description="DUF4340" evidence="1">
    <location>
        <begin position="391"/>
        <end position="561"/>
    </location>
</feature>
<dbReference type="InterPro" id="IPR025641">
    <property type="entry name" value="DUF4340"/>
</dbReference>
<organism evidence="2 3">
    <name type="scientific">Haloferula sargassicola</name>
    <dbReference type="NCBI Taxonomy" id="490096"/>
    <lineage>
        <taxon>Bacteria</taxon>
        <taxon>Pseudomonadati</taxon>
        <taxon>Verrucomicrobiota</taxon>
        <taxon>Verrucomicrobiia</taxon>
        <taxon>Verrucomicrobiales</taxon>
        <taxon>Verrucomicrobiaceae</taxon>
        <taxon>Haloferula</taxon>
    </lineage>
</organism>
<evidence type="ECO:0000259" key="1">
    <source>
        <dbReference type="Pfam" id="PF14238"/>
    </source>
</evidence>
<dbReference type="Pfam" id="PF14238">
    <property type="entry name" value="DUF4340"/>
    <property type="match status" value="1"/>
</dbReference>
<dbReference type="EMBL" id="BAABRI010000014">
    <property type="protein sequence ID" value="GAA5483383.1"/>
    <property type="molecule type" value="Genomic_DNA"/>
</dbReference>